<dbReference type="Proteomes" id="UP000499080">
    <property type="component" value="Unassembled WGS sequence"/>
</dbReference>
<evidence type="ECO:0000313" key="2">
    <source>
        <dbReference type="EMBL" id="GBM84350.1"/>
    </source>
</evidence>
<comment type="caution">
    <text evidence="2">The sequence shown here is derived from an EMBL/GenBank/DDBJ whole genome shotgun (WGS) entry which is preliminary data.</text>
</comment>
<sequence length="102" mass="10898">MSMKTSPSLRNTNKILKLIFRSEATLDGSSNLKPHSDGEDDICVGIPSPIVHSTIAGGNLVHDVIFNGHQIDIYGGSSVEPGFEADTLSLSHSGLSYIFPIM</sequence>
<keyword evidence="5" id="KW-1185">Reference proteome</keyword>
<dbReference type="EMBL" id="BGPR01188518">
    <property type="protein sequence ID" value="GBM84393.1"/>
    <property type="molecule type" value="Genomic_DNA"/>
</dbReference>
<evidence type="ECO:0000313" key="4">
    <source>
        <dbReference type="EMBL" id="GBM84400.1"/>
    </source>
</evidence>
<accession>A0A4Y2J366</accession>
<evidence type="ECO:0000313" key="1">
    <source>
        <dbReference type="EMBL" id="GBM84336.1"/>
    </source>
</evidence>
<dbReference type="EMBL" id="BGPR01188521">
    <property type="protein sequence ID" value="GBM84400.1"/>
    <property type="molecule type" value="Genomic_DNA"/>
</dbReference>
<name>A0A4Y2J366_ARAVE</name>
<reference evidence="2 5" key="1">
    <citation type="journal article" date="2019" name="Sci. Rep.">
        <title>Orb-weaving spider Araneus ventricosus genome elucidates the spidroin gene catalogue.</title>
        <authorList>
            <person name="Kono N."/>
            <person name="Nakamura H."/>
            <person name="Ohtoshi R."/>
            <person name="Moran D.A.P."/>
            <person name="Shinohara A."/>
            <person name="Yoshida Y."/>
            <person name="Fujiwara M."/>
            <person name="Mori M."/>
            <person name="Tomita M."/>
            <person name="Arakawa K."/>
        </authorList>
    </citation>
    <scope>NUCLEOTIDE SEQUENCE [LARGE SCALE GENOMIC DNA]</scope>
</reference>
<protein>
    <submittedName>
        <fullName evidence="2">Uncharacterized protein</fullName>
    </submittedName>
</protein>
<proteinExistence type="predicted"/>
<dbReference type="EMBL" id="BGPR01188497">
    <property type="protein sequence ID" value="GBM84336.1"/>
    <property type="molecule type" value="Genomic_DNA"/>
</dbReference>
<gene>
    <name evidence="4" type="ORF">AVEN_110573_1</name>
    <name evidence="1" type="ORF">AVEN_2464_1</name>
    <name evidence="2" type="ORF">AVEN_249108_1</name>
    <name evidence="3" type="ORF">AVEN_82582_1</name>
</gene>
<dbReference type="EMBL" id="BGPR01188502">
    <property type="protein sequence ID" value="GBM84350.1"/>
    <property type="molecule type" value="Genomic_DNA"/>
</dbReference>
<evidence type="ECO:0000313" key="3">
    <source>
        <dbReference type="EMBL" id="GBM84393.1"/>
    </source>
</evidence>
<dbReference type="AlphaFoldDB" id="A0A4Y2J366"/>
<organism evidence="2 5">
    <name type="scientific">Araneus ventricosus</name>
    <name type="common">Orbweaver spider</name>
    <name type="synonym">Epeira ventricosa</name>
    <dbReference type="NCBI Taxonomy" id="182803"/>
    <lineage>
        <taxon>Eukaryota</taxon>
        <taxon>Metazoa</taxon>
        <taxon>Ecdysozoa</taxon>
        <taxon>Arthropoda</taxon>
        <taxon>Chelicerata</taxon>
        <taxon>Arachnida</taxon>
        <taxon>Araneae</taxon>
        <taxon>Araneomorphae</taxon>
        <taxon>Entelegynae</taxon>
        <taxon>Araneoidea</taxon>
        <taxon>Araneidae</taxon>
        <taxon>Araneus</taxon>
    </lineage>
</organism>
<evidence type="ECO:0000313" key="5">
    <source>
        <dbReference type="Proteomes" id="UP000499080"/>
    </source>
</evidence>